<dbReference type="InterPro" id="IPR036554">
    <property type="entry name" value="GHMP_kinase_C_sf"/>
</dbReference>
<dbReference type="Gene3D" id="3.30.70.890">
    <property type="entry name" value="GHMP kinase, C-terminal domain"/>
    <property type="match status" value="1"/>
</dbReference>
<sequence length="275" mass="31122">MMYNSASHAKVNLFLNIVGREQDNYHSLQSFFCLLNLTDNITIKHATNTICIIDRDGIIDNVVYKAVNYLNKLNNVNKTVNIRIKKNIPISSGLGGGSSNAATVLKLLEKLYSFPKLDAEKLKEIANNIGADVPFFYINKNAFVEGIGEKIMPMKLNMKIFILLINPGIKVITKDIFSSISYNFSSRIICNKKSVINEIFNGKNDLEKYVRRKYTIVDDLLNFIKMQQNCLVSRMSGSGSTCFGIFEKKEDALNARKEAEKIYGNQLIHCEKLEI</sequence>
<dbReference type="Gene3D" id="3.30.230.10">
    <property type="match status" value="1"/>
</dbReference>
<comment type="similarity">
    <text evidence="1 10">Belongs to the GHMP kinase family. IspE subfamily.</text>
</comment>
<organism evidence="13 14">
    <name type="scientific">Candidatus Aquarickettsia rohweri</name>
    <dbReference type="NCBI Taxonomy" id="2602574"/>
    <lineage>
        <taxon>Bacteria</taxon>
        <taxon>Pseudomonadati</taxon>
        <taxon>Pseudomonadota</taxon>
        <taxon>Alphaproteobacteria</taxon>
        <taxon>Rickettsiales</taxon>
        <taxon>Candidatus Midichloriaceae</taxon>
        <taxon>Candidatus Aquarickettsia</taxon>
    </lineage>
</organism>
<comment type="caution">
    <text evidence="13">The sequence shown here is derived from an EMBL/GenBank/DDBJ whole genome shotgun (WGS) entry which is preliminary data.</text>
</comment>
<evidence type="ECO:0000256" key="6">
    <source>
        <dbReference type="ARBA" id="ARBA00022777"/>
    </source>
</evidence>
<evidence type="ECO:0000256" key="2">
    <source>
        <dbReference type="ARBA" id="ARBA00012052"/>
    </source>
</evidence>
<dbReference type="InterPro" id="IPR014721">
    <property type="entry name" value="Ribsml_uS5_D2-typ_fold_subgr"/>
</dbReference>
<evidence type="ECO:0000256" key="9">
    <source>
        <dbReference type="ARBA" id="ARBA00032554"/>
    </source>
</evidence>
<evidence type="ECO:0000256" key="4">
    <source>
        <dbReference type="ARBA" id="ARBA00022679"/>
    </source>
</evidence>
<dbReference type="Proteomes" id="UP000279470">
    <property type="component" value="Unassembled WGS sequence"/>
</dbReference>
<keyword evidence="5 10" id="KW-0547">Nucleotide-binding</keyword>
<keyword evidence="8 10" id="KW-0414">Isoprene biosynthesis</keyword>
<dbReference type="SUPFAM" id="SSF54211">
    <property type="entry name" value="Ribosomal protein S5 domain 2-like"/>
    <property type="match status" value="1"/>
</dbReference>
<name>A0A3R9XSM2_9RICK</name>
<accession>A0A3R9XSM2</accession>
<dbReference type="NCBIfam" id="TIGR00154">
    <property type="entry name" value="ispE"/>
    <property type="match status" value="1"/>
</dbReference>
<dbReference type="InterPro" id="IPR006204">
    <property type="entry name" value="GHMP_kinase_N_dom"/>
</dbReference>
<keyword evidence="7 10" id="KW-0067">ATP-binding</keyword>
<feature type="binding site" evidence="10">
    <location>
        <begin position="89"/>
        <end position="99"/>
    </location>
    <ligand>
        <name>ATP</name>
        <dbReference type="ChEBI" id="CHEBI:30616"/>
    </ligand>
</feature>
<dbReference type="GO" id="GO:0050515">
    <property type="term" value="F:4-(cytidine 5'-diphospho)-2-C-methyl-D-erythritol kinase activity"/>
    <property type="evidence" value="ECO:0007669"/>
    <property type="project" value="UniProtKB-UniRule"/>
</dbReference>
<dbReference type="EMBL" id="RXFM01000010">
    <property type="protein sequence ID" value="RST70938.1"/>
    <property type="molecule type" value="Genomic_DNA"/>
</dbReference>
<dbReference type="PANTHER" id="PTHR43527:SF2">
    <property type="entry name" value="4-DIPHOSPHOCYTIDYL-2-C-METHYL-D-ERYTHRITOL KINASE, CHLOROPLASTIC"/>
    <property type="match status" value="1"/>
</dbReference>
<evidence type="ECO:0000313" key="14">
    <source>
        <dbReference type="Proteomes" id="UP000279470"/>
    </source>
</evidence>
<feature type="domain" description="GHMP kinase N-terminal" evidence="11">
    <location>
        <begin position="61"/>
        <end position="138"/>
    </location>
</feature>
<dbReference type="Pfam" id="PF00288">
    <property type="entry name" value="GHMP_kinases_N"/>
    <property type="match status" value="1"/>
</dbReference>
<reference evidence="14" key="1">
    <citation type="submission" date="2018-11" db="EMBL/GenBank/DDBJ databases">
        <title>Phylogenetic, genomic, and biogeographic characterization of a novel and ubiquitous marine invertebrate-associated Rickettsiales parasite, Candidatus Marinoinvertebrata rohwerii, gen. nov., sp. nov.</title>
        <authorList>
            <person name="Klinges J.G."/>
            <person name="Rosales S.M."/>
            <person name="Mcminds R."/>
            <person name="Shaver E.C."/>
            <person name="Shantz A."/>
            <person name="Peters E.C."/>
            <person name="Burkepile D.E."/>
            <person name="Silliman B.R."/>
            <person name="Vega Thurber R.L."/>
        </authorList>
    </citation>
    <scope>NUCLEOTIDE SEQUENCE [LARGE SCALE GENOMIC DNA]</scope>
    <source>
        <strain evidence="14">a_cerv_44</strain>
    </source>
</reference>
<feature type="domain" description="GHMP kinase C-terminal" evidence="12">
    <location>
        <begin position="202"/>
        <end position="261"/>
    </location>
</feature>
<evidence type="ECO:0000256" key="5">
    <source>
        <dbReference type="ARBA" id="ARBA00022741"/>
    </source>
</evidence>
<keyword evidence="4 10" id="KW-0808">Transferase</keyword>
<evidence type="ECO:0000256" key="7">
    <source>
        <dbReference type="ARBA" id="ARBA00022840"/>
    </source>
</evidence>
<dbReference type="InterPro" id="IPR004424">
    <property type="entry name" value="IspE"/>
</dbReference>
<evidence type="ECO:0000256" key="1">
    <source>
        <dbReference type="ARBA" id="ARBA00009684"/>
    </source>
</evidence>
<keyword evidence="14" id="KW-1185">Reference proteome</keyword>
<comment type="catalytic activity">
    <reaction evidence="10">
        <text>4-CDP-2-C-methyl-D-erythritol + ATP = 4-CDP-2-C-methyl-D-erythritol 2-phosphate + ADP + H(+)</text>
        <dbReference type="Rhea" id="RHEA:18437"/>
        <dbReference type="ChEBI" id="CHEBI:15378"/>
        <dbReference type="ChEBI" id="CHEBI:30616"/>
        <dbReference type="ChEBI" id="CHEBI:57823"/>
        <dbReference type="ChEBI" id="CHEBI:57919"/>
        <dbReference type="ChEBI" id="CHEBI:456216"/>
        <dbReference type="EC" id="2.7.1.148"/>
    </reaction>
</comment>
<dbReference type="EC" id="2.7.1.148" evidence="2 10"/>
<dbReference type="OrthoDB" id="9809438at2"/>
<dbReference type="PIRSF" id="PIRSF010376">
    <property type="entry name" value="IspE"/>
    <property type="match status" value="1"/>
</dbReference>
<dbReference type="InterPro" id="IPR020568">
    <property type="entry name" value="Ribosomal_Su5_D2-typ_SF"/>
</dbReference>
<dbReference type="InterPro" id="IPR013750">
    <property type="entry name" value="GHMP_kinase_C_dom"/>
</dbReference>
<gene>
    <name evidence="10 13" type="primary">ispE</name>
    <name evidence="13" type="ORF">EIC27_01190</name>
</gene>
<evidence type="ECO:0000259" key="11">
    <source>
        <dbReference type="Pfam" id="PF00288"/>
    </source>
</evidence>
<dbReference type="GO" id="GO:0005524">
    <property type="term" value="F:ATP binding"/>
    <property type="evidence" value="ECO:0007669"/>
    <property type="project" value="UniProtKB-UniRule"/>
</dbReference>
<evidence type="ECO:0000259" key="12">
    <source>
        <dbReference type="Pfam" id="PF08544"/>
    </source>
</evidence>
<feature type="active site" evidence="10">
    <location>
        <position position="132"/>
    </location>
</feature>
<evidence type="ECO:0000256" key="8">
    <source>
        <dbReference type="ARBA" id="ARBA00023229"/>
    </source>
</evidence>
<comment type="pathway">
    <text evidence="10">Isoprenoid biosynthesis; isopentenyl diphosphate biosynthesis via DXP pathway; isopentenyl diphosphate from 1-deoxy-D-xylulose 5-phosphate: step 3/6.</text>
</comment>
<proteinExistence type="inferred from homology"/>
<dbReference type="PANTHER" id="PTHR43527">
    <property type="entry name" value="4-DIPHOSPHOCYTIDYL-2-C-METHYL-D-ERYTHRITOL KINASE, CHLOROPLASTIC"/>
    <property type="match status" value="1"/>
</dbReference>
<dbReference type="UniPathway" id="UPA00056">
    <property type="reaction ID" value="UER00094"/>
</dbReference>
<comment type="function">
    <text evidence="10">Catalyzes the phosphorylation of the position 2 hydroxy group of 4-diphosphocytidyl-2C-methyl-D-erythritol.</text>
</comment>
<evidence type="ECO:0000313" key="13">
    <source>
        <dbReference type="EMBL" id="RST70938.1"/>
    </source>
</evidence>
<dbReference type="AlphaFoldDB" id="A0A3R9XSM2"/>
<dbReference type="SUPFAM" id="SSF55060">
    <property type="entry name" value="GHMP Kinase, C-terminal domain"/>
    <property type="match status" value="1"/>
</dbReference>
<dbReference type="GO" id="GO:0019288">
    <property type="term" value="P:isopentenyl diphosphate biosynthetic process, methylerythritol 4-phosphate pathway"/>
    <property type="evidence" value="ECO:0007669"/>
    <property type="project" value="UniProtKB-UniRule"/>
</dbReference>
<feature type="active site" evidence="10">
    <location>
        <position position="10"/>
    </location>
</feature>
<protein>
    <recommendedName>
        <fullName evidence="3 10">4-diphosphocytidyl-2-C-methyl-D-erythritol kinase</fullName>
        <shortName evidence="10">CMK</shortName>
        <ecNumber evidence="2 10">2.7.1.148</ecNumber>
    </recommendedName>
    <alternativeName>
        <fullName evidence="9 10">4-(cytidine-5'-diphospho)-2-C-methyl-D-erythritol kinase</fullName>
    </alternativeName>
</protein>
<dbReference type="Pfam" id="PF08544">
    <property type="entry name" value="GHMP_kinases_C"/>
    <property type="match status" value="1"/>
</dbReference>
<evidence type="ECO:0000256" key="10">
    <source>
        <dbReference type="HAMAP-Rule" id="MF_00061"/>
    </source>
</evidence>
<keyword evidence="6 10" id="KW-0418">Kinase</keyword>
<dbReference type="GO" id="GO:0016114">
    <property type="term" value="P:terpenoid biosynthetic process"/>
    <property type="evidence" value="ECO:0007669"/>
    <property type="project" value="UniProtKB-UniRule"/>
</dbReference>
<evidence type="ECO:0000256" key="3">
    <source>
        <dbReference type="ARBA" id="ARBA00017473"/>
    </source>
</evidence>
<dbReference type="HAMAP" id="MF_00061">
    <property type="entry name" value="IspE"/>
    <property type="match status" value="1"/>
</dbReference>